<dbReference type="NCBIfam" id="TIGR02937">
    <property type="entry name" value="sigma70-ECF"/>
    <property type="match status" value="1"/>
</dbReference>
<dbReference type="InterPro" id="IPR007627">
    <property type="entry name" value="RNA_pol_sigma70_r2"/>
</dbReference>
<dbReference type="Gene3D" id="1.10.1740.10">
    <property type="match status" value="1"/>
</dbReference>
<dbReference type="PROSITE" id="PS01063">
    <property type="entry name" value="SIGMA70_ECF"/>
    <property type="match status" value="1"/>
</dbReference>
<reference evidence="10 11" key="1">
    <citation type="journal article" date="2020" name="Microorganisms">
        <title>Osmotic Adaptation and Compatible Solute Biosynthesis of Phototrophic Bacteria as Revealed from Genome Analyses.</title>
        <authorList>
            <person name="Imhoff J.F."/>
            <person name="Rahn T."/>
            <person name="Kunzel S."/>
            <person name="Keller A."/>
            <person name="Neulinger S.C."/>
        </authorList>
    </citation>
    <scope>NUCLEOTIDE SEQUENCE [LARGE SCALE GENOMIC DNA]</scope>
    <source>
        <strain evidence="10 11">DSM 9895</strain>
    </source>
</reference>
<keyword evidence="4 6" id="KW-0238">DNA-binding</keyword>
<dbReference type="SUPFAM" id="SSF88659">
    <property type="entry name" value="Sigma3 and sigma4 domains of RNA polymerase sigma factors"/>
    <property type="match status" value="1"/>
</dbReference>
<evidence type="ECO:0000256" key="4">
    <source>
        <dbReference type="ARBA" id="ARBA00023125"/>
    </source>
</evidence>
<name>A0ABS1DCI7_9PROT</name>
<dbReference type="EMBL" id="NRRL01000012">
    <property type="protein sequence ID" value="MBK1667847.1"/>
    <property type="molecule type" value="Genomic_DNA"/>
</dbReference>
<dbReference type="InterPro" id="IPR039425">
    <property type="entry name" value="RNA_pol_sigma-70-like"/>
</dbReference>
<keyword evidence="11" id="KW-1185">Reference proteome</keyword>
<feature type="domain" description="RNA polymerase sigma factor 70 region 4 type 2" evidence="9">
    <location>
        <begin position="125"/>
        <end position="177"/>
    </location>
</feature>
<dbReference type="Proteomes" id="UP001296873">
    <property type="component" value="Unassembled WGS sequence"/>
</dbReference>
<evidence type="ECO:0000256" key="1">
    <source>
        <dbReference type="ARBA" id="ARBA00010641"/>
    </source>
</evidence>
<evidence type="ECO:0000256" key="2">
    <source>
        <dbReference type="ARBA" id="ARBA00023015"/>
    </source>
</evidence>
<dbReference type="InterPro" id="IPR013249">
    <property type="entry name" value="RNA_pol_sigma70_r4_t2"/>
</dbReference>
<dbReference type="InterPro" id="IPR036388">
    <property type="entry name" value="WH-like_DNA-bd_sf"/>
</dbReference>
<comment type="similarity">
    <text evidence="1 6">Belongs to the sigma-70 factor family. ECF subfamily.</text>
</comment>
<accession>A0ABS1DCI7</accession>
<evidence type="ECO:0000256" key="3">
    <source>
        <dbReference type="ARBA" id="ARBA00023082"/>
    </source>
</evidence>
<dbReference type="InterPro" id="IPR000838">
    <property type="entry name" value="RNA_pol_sigma70_ECF_CS"/>
</dbReference>
<dbReference type="SUPFAM" id="SSF88946">
    <property type="entry name" value="Sigma2 domain of RNA polymerase sigma factors"/>
    <property type="match status" value="1"/>
</dbReference>
<feature type="region of interest" description="Disordered" evidence="7">
    <location>
        <begin position="93"/>
        <end position="118"/>
    </location>
</feature>
<dbReference type="InterPro" id="IPR014284">
    <property type="entry name" value="RNA_pol_sigma-70_dom"/>
</dbReference>
<organism evidence="10 11">
    <name type="scientific">Rhodovibrio sodomensis</name>
    <dbReference type="NCBI Taxonomy" id="1088"/>
    <lineage>
        <taxon>Bacteria</taxon>
        <taxon>Pseudomonadati</taxon>
        <taxon>Pseudomonadota</taxon>
        <taxon>Alphaproteobacteria</taxon>
        <taxon>Rhodospirillales</taxon>
        <taxon>Rhodovibrionaceae</taxon>
        <taxon>Rhodovibrio</taxon>
    </lineage>
</organism>
<dbReference type="Gene3D" id="1.10.10.10">
    <property type="entry name" value="Winged helix-like DNA-binding domain superfamily/Winged helix DNA-binding domain"/>
    <property type="match status" value="1"/>
</dbReference>
<keyword evidence="5 6" id="KW-0804">Transcription</keyword>
<dbReference type="InterPro" id="IPR013325">
    <property type="entry name" value="RNA_pol_sigma_r2"/>
</dbReference>
<evidence type="ECO:0000259" key="9">
    <source>
        <dbReference type="Pfam" id="PF08281"/>
    </source>
</evidence>
<dbReference type="Pfam" id="PF04542">
    <property type="entry name" value="Sigma70_r2"/>
    <property type="match status" value="1"/>
</dbReference>
<proteinExistence type="inferred from homology"/>
<evidence type="ECO:0000259" key="8">
    <source>
        <dbReference type="Pfam" id="PF04542"/>
    </source>
</evidence>
<protein>
    <recommendedName>
        <fullName evidence="6">RNA polymerase sigma factor</fullName>
    </recommendedName>
</protein>
<dbReference type="PANTHER" id="PTHR43133">
    <property type="entry name" value="RNA POLYMERASE ECF-TYPE SIGMA FACTO"/>
    <property type="match status" value="1"/>
</dbReference>
<dbReference type="InterPro" id="IPR013324">
    <property type="entry name" value="RNA_pol_sigma_r3/r4-like"/>
</dbReference>
<gene>
    <name evidence="10" type="ORF">CKO28_07335</name>
</gene>
<evidence type="ECO:0000313" key="11">
    <source>
        <dbReference type="Proteomes" id="UP001296873"/>
    </source>
</evidence>
<feature type="domain" description="RNA polymerase sigma-70 region 2" evidence="8">
    <location>
        <begin position="28"/>
        <end position="96"/>
    </location>
</feature>
<keyword evidence="2 6" id="KW-0805">Transcription regulation</keyword>
<feature type="compositionally biased region" description="Low complexity" evidence="7">
    <location>
        <begin position="104"/>
        <end position="115"/>
    </location>
</feature>
<dbReference type="PANTHER" id="PTHR43133:SF62">
    <property type="entry name" value="RNA POLYMERASE SIGMA FACTOR SIGZ"/>
    <property type="match status" value="1"/>
</dbReference>
<evidence type="ECO:0000256" key="5">
    <source>
        <dbReference type="ARBA" id="ARBA00023163"/>
    </source>
</evidence>
<dbReference type="Pfam" id="PF08281">
    <property type="entry name" value="Sigma70_r4_2"/>
    <property type="match status" value="1"/>
</dbReference>
<sequence length="185" mass="21110">MGELTPTLAADLLDALAAGPDRQAFKRLFAHFAPRVKSYLRRLGAEDQQAEELAQEVMLTVWRRAQLYDRRQAGASTWIFTIARNKRIDAIRRDRRPELDPDDPAIAPEPETPADQQVEAGQRQELLRSAVERLPEEQARLLRLSYFEDKSHSTIAEELDLPLGTVKSRLRLALSRLRTLLEETA</sequence>
<evidence type="ECO:0000256" key="7">
    <source>
        <dbReference type="SAM" id="MobiDB-lite"/>
    </source>
</evidence>
<keyword evidence="3 6" id="KW-0731">Sigma factor</keyword>
<evidence type="ECO:0000313" key="10">
    <source>
        <dbReference type="EMBL" id="MBK1667847.1"/>
    </source>
</evidence>
<evidence type="ECO:0000256" key="6">
    <source>
        <dbReference type="RuleBase" id="RU000716"/>
    </source>
</evidence>
<comment type="caution">
    <text evidence="10">The sequence shown here is derived from an EMBL/GenBank/DDBJ whole genome shotgun (WGS) entry which is preliminary data.</text>
</comment>